<feature type="domain" description="Aminoglycoside phosphotransferase" evidence="1">
    <location>
        <begin position="20"/>
        <end position="243"/>
    </location>
</feature>
<proteinExistence type="predicted"/>
<dbReference type="Pfam" id="PF01636">
    <property type="entry name" value="APH"/>
    <property type="match status" value="1"/>
</dbReference>
<dbReference type="InterPro" id="IPR011009">
    <property type="entry name" value="Kinase-like_dom_sf"/>
</dbReference>
<dbReference type="SUPFAM" id="SSF56112">
    <property type="entry name" value="Protein kinase-like (PK-like)"/>
    <property type="match status" value="1"/>
</dbReference>
<evidence type="ECO:0000313" key="2">
    <source>
        <dbReference type="EMBL" id="MFC4011187.1"/>
    </source>
</evidence>
<reference evidence="3" key="1">
    <citation type="journal article" date="2019" name="Int. J. Syst. Evol. Microbiol.">
        <title>The Global Catalogue of Microorganisms (GCM) 10K type strain sequencing project: providing services to taxonomists for standard genome sequencing and annotation.</title>
        <authorList>
            <consortium name="The Broad Institute Genomics Platform"/>
            <consortium name="The Broad Institute Genome Sequencing Center for Infectious Disease"/>
            <person name="Wu L."/>
            <person name="Ma J."/>
        </authorList>
    </citation>
    <scope>NUCLEOTIDE SEQUENCE [LARGE SCALE GENOMIC DNA]</scope>
    <source>
        <strain evidence="3">TBRC 1276</strain>
    </source>
</reference>
<dbReference type="Gene3D" id="3.90.1200.10">
    <property type="match status" value="1"/>
</dbReference>
<keyword evidence="3" id="KW-1185">Reference proteome</keyword>
<evidence type="ECO:0000313" key="3">
    <source>
        <dbReference type="Proteomes" id="UP001595851"/>
    </source>
</evidence>
<protein>
    <submittedName>
        <fullName evidence="2">Phosphotransferase enzyme family protein</fullName>
    </submittedName>
</protein>
<comment type="caution">
    <text evidence="2">The sequence shown here is derived from an EMBL/GenBank/DDBJ whole genome shotgun (WGS) entry which is preliminary data.</text>
</comment>
<dbReference type="RefSeq" id="WP_379531145.1">
    <property type="nucleotide sequence ID" value="NZ_JBHSBI010000015.1"/>
</dbReference>
<organism evidence="2 3">
    <name type="scientific">Nonomuraea purpurea</name>
    <dbReference type="NCBI Taxonomy" id="1849276"/>
    <lineage>
        <taxon>Bacteria</taxon>
        <taxon>Bacillati</taxon>
        <taxon>Actinomycetota</taxon>
        <taxon>Actinomycetes</taxon>
        <taxon>Streptosporangiales</taxon>
        <taxon>Streptosporangiaceae</taxon>
        <taxon>Nonomuraea</taxon>
    </lineage>
</organism>
<sequence>MRPDHLLAALTPWNLPVDGAEPLPGGWNSMTWLVRCRTGARYVAKLADPSDAFLNGLRVAARVHALGLPSGAPVALPDGRLAADLPEGSLALLEYVPGRPPDTGSARDLRRLGAILARAHRVLGNDAEDVGEQHKWPWPWATACLRDIPMPAHVRQAAVEALEAAREVAPLLRVGVVNGDPGLDGFRLNDHSPALDGLVDWGAVLQGPVLYDLACVAVLTRDTPHVFGHVLDGYRDADPDVEAELAHLGTIIRLRWTATAIYFADRIERGQLRGVADADGNRRGLAEAYAGLRDR</sequence>
<gene>
    <name evidence="2" type="ORF">ACFOY2_28445</name>
</gene>
<evidence type="ECO:0000259" key="1">
    <source>
        <dbReference type="Pfam" id="PF01636"/>
    </source>
</evidence>
<dbReference type="Proteomes" id="UP001595851">
    <property type="component" value="Unassembled WGS sequence"/>
</dbReference>
<dbReference type="InterPro" id="IPR002575">
    <property type="entry name" value="Aminoglycoside_PTrfase"/>
</dbReference>
<name>A0ABV8GFR0_9ACTN</name>
<dbReference type="EMBL" id="JBHSBI010000015">
    <property type="protein sequence ID" value="MFC4011187.1"/>
    <property type="molecule type" value="Genomic_DNA"/>
</dbReference>
<accession>A0ABV8GFR0</accession>